<dbReference type="EC" id="1.1.5.3" evidence="5"/>
<comment type="subcellular location">
    <subcellularLocation>
        <location evidence="2">Mitochondrion</location>
    </subcellularLocation>
</comment>
<keyword evidence="6" id="KW-0285">Flavoprotein</keyword>
<accession>A0A7J6WDA3</accession>
<organism evidence="12 13">
    <name type="scientific">Thalictrum thalictroides</name>
    <name type="common">Rue-anemone</name>
    <name type="synonym">Anemone thalictroides</name>
    <dbReference type="NCBI Taxonomy" id="46969"/>
    <lineage>
        <taxon>Eukaryota</taxon>
        <taxon>Viridiplantae</taxon>
        <taxon>Streptophyta</taxon>
        <taxon>Embryophyta</taxon>
        <taxon>Tracheophyta</taxon>
        <taxon>Spermatophyta</taxon>
        <taxon>Magnoliopsida</taxon>
        <taxon>Ranunculales</taxon>
        <taxon>Ranunculaceae</taxon>
        <taxon>Thalictroideae</taxon>
        <taxon>Thalictrum</taxon>
    </lineage>
</organism>
<keyword evidence="13" id="KW-1185">Reference proteome</keyword>
<feature type="non-terminal residue" evidence="12">
    <location>
        <position position="1"/>
    </location>
</feature>
<evidence type="ECO:0000256" key="7">
    <source>
        <dbReference type="ARBA" id="ARBA00022827"/>
    </source>
</evidence>
<sequence>DENLGKRLVHGYPYLEAEVAYCARNEYCETAIDFIARRTRLAFLDVRAATQALPRVIEILAVEHKWDTERKEQEHTKAEVFLHTFRTSTYDPGHSSQGSV</sequence>
<keyword evidence="7" id="KW-0274">FAD</keyword>
<evidence type="ECO:0000256" key="6">
    <source>
        <dbReference type="ARBA" id="ARBA00022630"/>
    </source>
</evidence>
<dbReference type="AlphaFoldDB" id="A0A7J6WDA3"/>
<evidence type="ECO:0000256" key="9">
    <source>
        <dbReference type="ARBA" id="ARBA00023002"/>
    </source>
</evidence>
<evidence type="ECO:0000256" key="10">
    <source>
        <dbReference type="ARBA" id="ARBA00023128"/>
    </source>
</evidence>
<evidence type="ECO:0000313" key="13">
    <source>
        <dbReference type="Proteomes" id="UP000554482"/>
    </source>
</evidence>
<evidence type="ECO:0000256" key="2">
    <source>
        <dbReference type="ARBA" id="ARBA00004173"/>
    </source>
</evidence>
<dbReference type="GO" id="GO:0005739">
    <property type="term" value="C:mitochondrion"/>
    <property type="evidence" value="ECO:0007669"/>
    <property type="project" value="UniProtKB-SubCell"/>
</dbReference>
<dbReference type="Gene3D" id="1.10.8.870">
    <property type="entry name" value="Alpha-glycerophosphate oxidase, cap domain"/>
    <property type="match status" value="1"/>
</dbReference>
<comment type="similarity">
    <text evidence="4">Belongs to the FAD-dependent glycerol-3-phosphate dehydrogenase family.</text>
</comment>
<dbReference type="InterPro" id="IPR031656">
    <property type="entry name" value="DAO_C"/>
</dbReference>
<name>A0A7J6WDA3_THATH</name>
<feature type="domain" description="Alpha-glycerophosphate oxidase C-terminal" evidence="11">
    <location>
        <begin position="3"/>
        <end position="71"/>
    </location>
</feature>
<dbReference type="FunFam" id="1.10.8.870:FF:000004">
    <property type="entry name" value="Glycerol-3-phosphate dehydrogenase"/>
    <property type="match status" value="1"/>
</dbReference>
<dbReference type="InterPro" id="IPR000447">
    <property type="entry name" value="G3P_DH_FAD-dep"/>
</dbReference>
<dbReference type="PANTHER" id="PTHR11985">
    <property type="entry name" value="GLYCEROL-3-PHOSPHATE DEHYDROGENASE"/>
    <property type="match status" value="1"/>
</dbReference>
<dbReference type="OrthoDB" id="264015at2759"/>
<keyword evidence="10" id="KW-0496">Mitochondrion</keyword>
<reference evidence="12 13" key="1">
    <citation type="submission" date="2020-06" db="EMBL/GenBank/DDBJ databases">
        <title>Transcriptomic and genomic resources for Thalictrum thalictroides and T. hernandezii: Facilitating candidate gene discovery in an emerging model plant lineage.</title>
        <authorList>
            <person name="Arias T."/>
            <person name="Riano-Pachon D.M."/>
            <person name="Di Stilio V.S."/>
        </authorList>
    </citation>
    <scope>NUCLEOTIDE SEQUENCE [LARGE SCALE GENOMIC DNA]</scope>
    <source>
        <strain evidence="13">cv. WT478/WT964</strain>
        <tissue evidence="12">Leaves</tissue>
    </source>
</reference>
<protein>
    <recommendedName>
        <fullName evidence="5">glycerol-3-phosphate dehydrogenase</fullName>
        <ecNumber evidence="5">1.1.5.3</ecNumber>
    </recommendedName>
</protein>
<dbReference type="Proteomes" id="UP000554482">
    <property type="component" value="Unassembled WGS sequence"/>
</dbReference>
<evidence type="ECO:0000256" key="8">
    <source>
        <dbReference type="ARBA" id="ARBA00022946"/>
    </source>
</evidence>
<keyword evidence="9" id="KW-0560">Oxidoreductase</keyword>
<dbReference type="PANTHER" id="PTHR11985:SF15">
    <property type="entry name" value="GLYCEROL-3-PHOSPHATE DEHYDROGENASE, MITOCHONDRIAL"/>
    <property type="match status" value="1"/>
</dbReference>
<proteinExistence type="inferred from homology"/>
<comment type="caution">
    <text evidence="12">The sequence shown here is derived from an EMBL/GenBank/DDBJ whole genome shotgun (WGS) entry which is preliminary data.</text>
</comment>
<gene>
    <name evidence="12" type="ORF">FRX31_016233</name>
</gene>
<dbReference type="Pfam" id="PF16901">
    <property type="entry name" value="DAO_C"/>
    <property type="match status" value="1"/>
</dbReference>
<evidence type="ECO:0000256" key="1">
    <source>
        <dbReference type="ARBA" id="ARBA00001974"/>
    </source>
</evidence>
<dbReference type="InterPro" id="IPR038299">
    <property type="entry name" value="DAO_C_sf"/>
</dbReference>
<evidence type="ECO:0000313" key="12">
    <source>
        <dbReference type="EMBL" id="KAF5194182.1"/>
    </source>
</evidence>
<dbReference type="GO" id="GO:0004368">
    <property type="term" value="F:glycerol-3-phosphate dehydrogenase (quinone) activity"/>
    <property type="evidence" value="ECO:0007669"/>
    <property type="project" value="UniProtKB-EC"/>
</dbReference>
<dbReference type="GO" id="GO:0006072">
    <property type="term" value="P:glycerol-3-phosphate metabolic process"/>
    <property type="evidence" value="ECO:0007669"/>
    <property type="project" value="InterPro"/>
</dbReference>
<keyword evidence="8" id="KW-0809">Transit peptide</keyword>
<comment type="pathway">
    <text evidence="3">Polyol metabolism; glycerol degradation via glycerol kinase pathway; glycerone phosphate from sn-glycerol 3-phosphate (anaerobic route): step 1/1.</text>
</comment>
<comment type="cofactor">
    <cofactor evidence="1">
        <name>FAD</name>
        <dbReference type="ChEBI" id="CHEBI:57692"/>
    </cofactor>
</comment>
<evidence type="ECO:0000259" key="11">
    <source>
        <dbReference type="Pfam" id="PF16901"/>
    </source>
</evidence>
<evidence type="ECO:0000256" key="5">
    <source>
        <dbReference type="ARBA" id="ARBA00013029"/>
    </source>
</evidence>
<evidence type="ECO:0000256" key="4">
    <source>
        <dbReference type="ARBA" id="ARBA00007330"/>
    </source>
</evidence>
<evidence type="ECO:0000256" key="3">
    <source>
        <dbReference type="ARBA" id="ARBA00005157"/>
    </source>
</evidence>
<dbReference type="EMBL" id="JABWDY010019065">
    <property type="protein sequence ID" value="KAF5194182.1"/>
    <property type="molecule type" value="Genomic_DNA"/>
</dbReference>